<dbReference type="Pfam" id="PF01053">
    <property type="entry name" value="Cys_Met_Meta_PP"/>
    <property type="match status" value="1"/>
</dbReference>
<evidence type="ECO:0000313" key="6">
    <source>
        <dbReference type="EMBL" id="CAD7229451.1"/>
    </source>
</evidence>
<dbReference type="UniPathway" id="UPA00136">
    <property type="reaction ID" value="UER00202"/>
</dbReference>
<evidence type="ECO:0000256" key="5">
    <source>
        <dbReference type="RuleBase" id="RU362118"/>
    </source>
</evidence>
<evidence type="ECO:0000256" key="1">
    <source>
        <dbReference type="ARBA" id="ARBA00001933"/>
    </source>
</evidence>
<dbReference type="GO" id="GO:0004124">
    <property type="term" value="F:cysteine synthase activity"/>
    <property type="evidence" value="ECO:0007669"/>
    <property type="project" value="TreeGrafter"/>
</dbReference>
<keyword evidence="4 5" id="KW-0663">Pyridoxal phosphate</keyword>
<dbReference type="InterPro" id="IPR015422">
    <property type="entry name" value="PyrdxlP-dep_Trfase_small"/>
</dbReference>
<dbReference type="GO" id="GO:0006535">
    <property type="term" value="P:cysteine biosynthetic process from serine"/>
    <property type="evidence" value="ECO:0007669"/>
    <property type="project" value="TreeGrafter"/>
</dbReference>
<dbReference type="GO" id="GO:0071269">
    <property type="term" value="P:L-homocysteine biosynthetic process"/>
    <property type="evidence" value="ECO:0007669"/>
    <property type="project" value="TreeGrafter"/>
</dbReference>
<dbReference type="GO" id="GO:0030170">
    <property type="term" value="F:pyridoxal phosphate binding"/>
    <property type="evidence" value="ECO:0007669"/>
    <property type="project" value="InterPro"/>
</dbReference>
<evidence type="ECO:0000256" key="3">
    <source>
        <dbReference type="ARBA" id="ARBA00022679"/>
    </source>
</evidence>
<evidence type="ECO:0000256" key="4">
    <source>
        <dbReference type="ARBA" id="ARBA00022898"/>
    </source>
</evidence>
<dbReference type="InterPro" id="IPR015424">
    <property type="entry name" value="PyrdxlP-dep_Trfase"/>
</dbReference>
<dbReference type="CDD" id="cd00614">
    <property type="entry name" value="CGS_like"/>
    <property type="match status" value="1"/>
</dbReference>
<dbReference type="PIRSF" id="PIRSF001434">
    <property type="entry name" value="CGS"/>
    <property type="match status" value="1"/>
</dbReference>
<evidence type="ECO:0008006" key="7">
    <source>
        <dbReference type="Google" id="ProtNLM"/>
    </source>
</evidence>
<dbReference type="InterPro" id="IPR006235">
    <property type="entry name" value="OAc-hSer/O-AcSer_sulfhydrylase"/>
</dbReference>
<dbReference type="GO" id="GO:0005737">
    <property type="term" value="C:cytoplasm"/>
    <property type="evidence" value="ECO:0007669"/>
    <property type="project" value="TreeGrafter"/>
</dbReference>
<dbReference type="EMBL" id="OB662073">
    <property type="protein sequence ID" value="CAD7229451.1"/>
    <property type="molecule type" value="Genomic_DNA"/>
</dbReference>
<comment type="similarity">
    <text evidence="2 5">Belongs to the trans-sulfuration enzymes family.</text>
</comment>
<comment type="cofactor">
    <cofactor evidence="1 5">
        <name>pyridoxal 5'-phosphate</name>
        <dbReference type="ChEBI" id="CHEBI:597326"/>
    </cofactor>
</comment>
<dbReference type="SUPFAM" id="SSF53383">
    <property type="entry name" value="PLP-dependent transferases"/>
    <property type="match status" value="1"/>
</dbReference>
<sequence length="430" mass="45667">MSDTKKHGLETQSIHVGCGPDPTTGARTIPIHQTTAFVFDSAEHGADLFALRDTGYIYSRLTNPTCAALEEKLATLEGGSGATACASGHGAQLLALSALMSPGDHVISSCKLYGGSVNQFGSTFPDMFGWENTTFNPTKPDEAKAAITSKTKAIFAESLSNPEGTVADIEGLAAVAKEAGIPLIIDNTMATPYLCKPIEHGANIVTYSTTKFMSGHGNAMGGAVIDGGNFDWLVHADKFPRLGKPSCNYNGITFAENFGAMALAIHNHAVGLRDLGGQQQPFNAYLTFTGLETLSLRMQKHCENALAIAQYLESHDKVAWVSYAGLKSSQHHANAQKYMNGQGGAVFTFALKDGFEACKKVATDLELFSQLANIGDTRSLIIHPASTTHSSLNDEARAKAGAGNDVLRVSIGIETVEDLIQDLKRVLNTI</sequence>
<accession>A0A7R8WD38</accession>
<evidence type="ECO:0000256" key="2">
    <source>
        <dbReference type="ARBA" id="ARBA00009077"/>
    </source>
</evidence>
<reference evidence="6" key="1">
    <citation type="submission" date="2020-11" db="EMBL/GenBank/DDBJ databases">
        <authorList>
            <person name="Tran Van P."/>
        </authorList>
    </citation>
    <scope>NUCLEOTIDE SEQUENCE</scope>
</reference>
<dbReference type="Gene3D" id="3.90.1150.10">
    <property type="entry name" value="Aspartate Aminotransferase, domain 1"/>
    <property type="match status" value="1"/>
</dbReference>
<gene>
    <name evidence="6" type="ORF">CTOB1V02_LOCUS7321</name>
</gene>
<dbReference type="FunFam" id="3.40.640.10:FF:000035">
    <property type="entry name" value="O-succinylhomoserine sulfhydrylase"/>
    <property type="match status" value="1"/>
</dbReference>
<proteinExistence type="inferred from homology"/>
<keyword evidence="3" id="KW-0808">Transferase</keyword>
<name>A0A7R8WD38_9CRUS</name>
<dbReference type="InterPro" id="IPR015421">
    <property type="entry name" value="PyrdxlP-dep_Trfase_major"/>
</dbReference>
<dbReference type="GO" id="GO:0003961">
    <property type="term" value="F:O-acetylhomoserine aminocarboxypropyltransferase activity"/>
    <property type="evidence" value="ECO:0007669"/>
    <property type="project" value="TreeGrafter"/>
</dbReference>
<protein>
    <recommendedName>
        <fullName evidence="7">O-acetylhomoserine aminocarboxypropyltransferase</fullName>
    </recommendedName>
</protein>
<dbReference type="PANTHER" id="PTHR43797">
    <property type="entry name" value="HOMOCYSTEINE/CYSTEINE SYNTHASE"/>
    <property type="match status" value="1"/>
</dbReference>
<dbReference type="InterPro" id="IPR000277">
    <property type="entry name" value="Cys/Met-Metab_PyrdxlP-dep_enz"/>
</dbReference>
<dbReference type="AlphaFoldDB" id="A0A7R8WD38"/>
<dbReference type="PANTHER" id="PTHR43797:SF2">
    <property type="entry name" value="HOMOCYSTEINE_CYSTEINE SYNTHASE"/>
    <property type="match status" value="1"/>
</dbReference>
<organism evidence="6">
    <name type="scientific">Cyprideis torosa</name>
    <dbReference type="NCBI Taxonomy" id="163714"/>
    <lineage>
        <taxon>Eukaryota</taxon>
        <taxon>Metazoa</taxon>
        <taxon>Ecdysozoa</taxon>
        <taxon>Arthropoda</taxon>
        <taxon>Crustacea</taxon>
        <taxon>Oligostraca</taxon>
        <taxon>Ostracoda</taxon>
        <taxon>Podocopa</taxon>
        <taxon>Podocopida</taxon>
        <taxon>Cytherocopina</taxon>
        <taxon>Cytheroidea</taxon>
        <taxon>Cytherideidae</taxon>
        <taxon>Cyprideis</taxon>
    </lineage>
</organism>
<dbReference type="GO" id="GO:0019346">
    <property type="term" value="P:transsulfuration"/>
    <property type="evidence" value="ECO:0007669"/>
    <property type="project" value="InterPro"/>
</dbReference>
<dbReference type="OrthoDB" id="8117887at2759"/>
<dbReference type="Gene3D" id="3.40.640.10">
    <property type="entry name" value="Type I PLP-dependent aspartate aminotransferase-like (Major domain)"/>
    <property type="match status" value="1"/>
</dbReference>
<dbReference type="NCBIfam" id="TIGR01326">
    <property type="entry name" value="OAH_OAS_sulfhy"/>
    <property type="match status" value="1"/>
</dbReference>